<reference evidence="1" key="1">
    <citation type="submission" date="2022-03" db="EMBL/GenBank/DDBJ databases">
        <authorList>
            <person name="Lindestad O."/>
        </authorList>
    </citation>
    <scope>NUCLEOTIDE SEQUENCE</scope>
</reference>
<accession>A0A8S4RJA0</accession>
<proteinExistence type="predicted"/>
<evidence type="ECO:0000313" key="2">
    <source>
        <dbReference type="Proteomes" id="UP000838756"/>
    </source>
</evidence>
<comment type="caution">
    <text evidence="1">The sequence shown here is derived from an EMBL/GenBank/DDBJ whole genome shotgun (WGS) entry which is preliminary data.</text>
</comment>
<dbReference type="EMBL" id="CAKXAJ010025309">
    <property type="protein sequence ID" value="CAH2237966.1"/>
    <property type="molecule type" value="Genomic_DNA"/>
</dbReference>
<dbReference type="AlphaFoldDB" id="A0A8S4RJA0"/>
<sequence length="88" mass="9478">MLINPHWTRVVVSARLTIGLKPTVGRVAADAAPRWIAPASRAYSRSLAGRPGCRVLHGVLLRSQGVLLPSCLFLWLCSGLNGVVTGYR</sequence>
<gene>
    <name evidence="1" type="primary">jg22926</name>
    <name evidence="1" type="ORF">PAEG_LOCUS15127</name>
</gene>
<organism evidence="1 2">
    <name type="scientific">Pararge aegeria aegeria</name>
    <dbReference type="NCBI Taxonomy" id="348720"/>
    <lineage>
        <taxon>Eukaryota</taxon>
        <taxon>Metazoa</taxon>
        <taxon>Ecdysozoa</taxon>
        <taxon>Arthropoda</taxon>
        <taxon>Hexapoda</taxon>
        <taxon>Insecta</taxon>
        <taxon>Pterygota</taxon>
        <taxon>Neoptera</taxon>
        <taxon>Endopterygota</taxon>
        <taxon>Lepidoptera</taxon>
        <taxon>Glossata</taxon>
        <taxon>Ditrysia</taxon>
        <taxon>Papilionoidea</taxon>
        <taxon>Nymphalidae</taxon>
        <taxon>Satyrinae</taxon>
        <taxon>Satyrini</taxon>
        <taxon>Parargina</taxon>
        <taxon>Pararge</taxon>
    </lineage>
</organism>
<protein>
    <submittedName>
        <fullName evidence="1">Jg22926 protein</fullName>
    </submittedName>
</protein>
<dbReference type="OrthoDB" id="10256463at2759"/>
<evidence type="ECO:0000313" key="1">
    <source>
        <dbReference type="EMBL" id="CAH2237966.1"/>
    </source>
</evidence>
<keyword evidence="2" id="KW-1185">Reference proteome</keyword>
<name>A0A8S4RJA0_9NEOP</name>
<dbReference type="Proteomes" id="UP000838756">
    <property type="component" value="Unassembled WGS sequence"/>
</dbReference>